<proteinExistence type="predicted"/>
<dbReference type="SUPFAM" id="SSF54001">
    <property type="entry name" value="Cysteine proteinases"/>
    <property type="match status" value="1"/>
</dbReference>
<dbReference type="SMART" id="SM00460">
    <property type="entry name" value="TGc"/>
    <property type="match status" value="1"/>
</dbReference>
<keyword evidence="3" id="KW-1185">Reference proteome</keyword>
<dbReference type="InterPro" id="IPR038765">
    <property type="entry name" value="Papain-like_cys_pep_sf"/>
</dbReference>
<dbReference type="AlphaFoldDB" id="A0A6M1SC41"/>
<gene>
    <name evidence="2" type="ORF">G5575_06255</name>
</gene>
<dbReference type="Pfam" id="PF08379">
    <property type="entry name" value="Bact_transglu_N"/>
    <property type="match status" value="1"/>
</dbReference>
<dbReference type="InterPro" id="IPR002931">
    <property type="entry name" value="Transglutaminase-like"/>
</dbReference>
<evidence type="ECO:0000313" key="2">
    <source>
        <dbReference type="EMBL" id="NGP17327.1"/>
    </source>
</evidence>
<reference evidence="2 3" key="2">
    <citation type="submission" date="2020-03" db="EMBL/GenBank/DDBJ databases">
        <title>Devosia chinhatensis sp. nov., isolated from a hexachlorocyclohexane (HCH) dump site in India.</title>
        <authorList>
            <person name="Kumar M."/>
            <person name="Lal R."/>
        </authorList>
    </citation>
    <scope>NUCLEOTIDE SEQUENCE [LARGE SCALE GENOMIC DNA]</scope>
    <source>
        <strain evidence="2 3">H239</strain>
    </source>
</reference>
<protein>
    <submittedName>
        <fullName evidence="2">Transglutaminase family protein</fullName>
    </submittedName>
</protein>
<dbReference type="PANTHER" id="PTHR33490">
    <property type="entry name" value="BLR5614 PROTEIN-RELATED"/>
    <property type="match status" value="1"/>
</dbReference>
<accession>A0A6M1SC41</accession>
<dbReference type="EMBL" id="JAALFG010000001">
    <property type="protein sequence ID" value="NGP17327.1"/>
    <property type="molecule type" value="Genomic_DNA"/>
</dbReference>
<evidence type="ECO:0000259" key="1">
    <source>
        <dbReference type="SMART" id="SM00460"/>
    </source>
</evidence>
<dbReference type="RefSeq" id="WP_164533523.1">
    <property type="nucleotide sequence ID" value="NZ_JAALFG010000001.1"/>
</dbReference>
<dbReference type="Pfam" id="PF01841">
    <property type="entry name" value="Transglut_core"/>
    <property type="match status" value="1"/>
</dbReference>
<dbReference type="Proteomes" id="UP000474802">
    <property type="component" value="Unassembled WGS sequence"/>
</dbReference>
<name>A0A6M1SC41_9HYPH</name>
<feature type="domain" description="Transglutaminase-like" evidence="1">
    <location>
        <begin position="156"/>
        <end position="219"/>
    </location>
</feature>
<dbReference type="Gene3D" id="3.10.620.30">
    <property type="match status" value="1"/>
</dbReference>
<reference evidence="2 3" key="1">
    <citation type="submission" date="2020-02" db="EMBL/GenBank/DDBJ databases">
        <authorList>
            <person name="Khan S.A."/>
            <person name="Jeon C.O."/>
            <person name="Chun B.H."/>
        </authorList>
    </citation>
    <scope>NUCLEOTIDE SEQUENCE [LARGE SCALE GENOMIC DNA]</scope>
    <source>
        <strain evidence="2 3">H239</strain>
    </source>
</reference>
<dbReference type="PANTHER" id="PTHR33490:SF6">
    <property type="entry name" value="SLL1049 PROTEIN"/>
    <property type="match status" value="1"/>
</dbReference>
<comment type="caution">
    <text evidence="2">The sequence shown here is derived from an EMBL/GenBank/DDBJ whole genome shotgun (WGS) entry which is preliminary data.</text>
</comment>
<dbReference type="InterPro" id="IPR013589">
    <property type="entry name" value="Bac_transglu_N"/>
</dbReference>
<evidence type="ECO:0000313" key="3">
    <source>
        <dbReference type="Proteomes" id="UP000474802"/>
    </source>
</evidence>
<sequence length="259" mass="27404">MRIEIEHNLSLSLSPGSGQLLLHLLLTPGSGPMQTVESWSVEAQGIGNAGRFTDAYGNGVHLVNQTRIEGDVTVAARGVVVTRDTHGVLGRPEGEPVVALYKRVTPLTEAPAELLAGFEIEGNRLDILHRLMSLVGESHSTARQTQMQADGGQLQSQGEEPATAGDLAHWFIGAARSLDIPARFVAGYLVGDDEHEGGLHAWAEAFDDRLGWIGFDPVLQLCATERHVRLAVGLDGAAAVSLRTVPAGEISQSALVTGG</sequence>
<organism evidence="2 3">
    <name type="scientific">Devosia aurantiaca</name>
    <dbReference type="NCBI Taxonomy" id="2714858"/>
    <lineage>
        <taxon>Bacteria</taxon>
        <taxon>Pseudomonadati</taxon>
        <taxon>Pseudomonadota</taxon>
        <taxon>Alphaproteobacteria</taxon>
        <taxon>Hyphomicrobiales</taxon>
        <taxon>Devosiaceae</taxon>
        <taxon>Devosia</taxon>
    </lineage>
</organism>